<dbReference type="RefSeq" id="WP_378058442.1">
    <property type="nucleotide sequence ID" value="NZ_JBHSIS010000010.1"/>
</dbReference>
<dbReference type="Gene3D" id="2.60.40.420">
    <property type="entry name" value="Cupredoxins - blue copper proteins"/>
    <property type="match status" value="5"/>
</dbReference>
<evidence type="ECO:0000313" key="5">
    <source>
        <dbReference type="Proteomes" id="UP001595859"/>
    </source>
</evidence>
<dbReference type="SUPFAM" id="SSF49503">
    <property type="entry name" value="Cupredoxins"/>
    <property type="match status" value="6"/>
</dbReference>
<evidence type="ECO:0000256" key="1">
    <source>
        <dbReference type="ARBA" id="ARBA00022723"/>
    </source>
</evidence>
<evidence type="ECO:0000313" key="4">
    <source>
        <dbReference type="EMBL" id="MFC4856469.1"/>
    </source>
</evidence>
<feature type="region of interest" description="Disordered" evidence="2">
    <location>
        <begin position="445"/>
        <end position="465"/>
    </location>
</feature>
<organism evidence="4 5">
    <name type="scientific">Actinophytocola glycyrrhizae</name>
    <dbReference type="NCBI Taxonomy" id="2044873"/>
    <lineage>
        <taxon>Bacteria</taxon>
        <taxon>Bacillati</taxon>
        <taxon>Actinomycetota</taxon>
        <taxon>Actinomycetes</taxon>
        <taxon>Pseudonocardiales</taxon>
        <taxon>Pseudonocardiaceae</taxon>
    </lineage>
</organism>
<keyword evidence="5" id="KW-1185">Reference proteome</keyword>
<proteinExistence type="predicted"/>
<dbReference type="PROSITE" id="PS00080">
    <property type="entry name" value="MULTICOPPER_OXIDASE2"/>
    <property type="match status" value="1"/>
</dbReference>
<feature type="domain" description="Plastocyanin-like" evidence="3">
    <location>
        <begin position="298"/>
        <end position="399"/>
    </location>
</feature>
<dbReference type="Pfam" id="PF07731">
    <property type="entry name" value="Cu-oxidase_2"/>
    <property type="match status" value="1"/>
</dbReference>
<comment type="caution">
    <text evidence="4">The sequence shown here is derived from an EMBL/GenBank/DDBJ whole genome shotgun (WGS) entry which is preliminary data.</text>
</comment>
<evidence type="ECO:0000259" key="3">
    <source>
        <dbReference type="Pfam" id="PF07731"/>
    </source>
</evidence>
<dbReference type="InterPro" id="IPR011706">
    <property type="entry name" value="Cu-oxidase_C"/>
</dbReference>
<reference evidence="5" key="1">
    <citation type="journal article" date="2019" name="Int. J. Syst. Evol. Microbiol.">
        <title>The Global Catalogue of Microorganisms (GCM) 10K type strain sequencing project: providing services to taxonomists for standard genome sequencing and annotation.</title>
        <authorList>
            <consortium name="The Broad Institute Genomics Platform"/>
            <consortium name="The Broad Institute Genome Sequencing Center for Infectious Disease"/>
            <person name="Wu L."/>
            <person name="Ma J."/>
        </authorList>
    </citation>
    <scope>NUCLEOTIDE SEQUENCE [LARGE SCALE GENOMIC DNA]</scope>
    <source>
        <strain evidence="5">ZS-22-S1</strain>
    </source>
</reference>
<sequence length="1222" mass="135985">MRVPIAYDNYGDHDRNGTVYTLAEHEDTLDRIRATWPSPFPDPVEQPGLLPRTHPLVRPLVLRAHVGDRVVVRFRNELDRRAGIHPQGAGYDVHTADGGMVGKNPDSSAAPNGGRRRYVWECGDEGVFLLSDIADLRGGEQGSNAHGLFGALVVEPPGSTWTDQETGEPVTDGLYADIHVPGEPSFREYVVFMQDETPNDNPVQPPHPAYECELPRPHGHSVARGEERLPPVIFPDHGDAGHGPGEAAHSMMLMSYRTEPMGWRSLAYERLLESGRIDPARDAIVGEEQHHSSWLFGDPETPVLKAYRGDRAKIRLVHAGVKETHVFHLHLHQWRAVPGSGDGADASPIIDSISITPQQAFTIEPIDGAGSTQRATGDIIWHCHLYPHFHSGMWGMWRVFDVHQDGTGSYPDGSRIRALRSLPGHEPPPAPTLERPGFPVFIPGEFPQKSPRPPRTPHLPAGMGREPTELERNAFCQDPQPGEAFTKTTTDPAAPVRHYDLVVLQGTVDYYEGHSGGHENSWHDHRGVFYVLREEIDEAGDVAEFQRQLAAGTREVRPIAIRARKGEVVELTLTNELPVGCHEATAFDPVLPFQPECGLHVHLVKFDPLVADGASVGWNYLSGTATLDQGAEIRERYKSWVYRWYCDEEFGVVFFHDHLLANERQRHGLFGAMIAEPEGAVWVDQHDHDREVRNDNQAVVKLPDGSAFREQVLGIADFVPLVEHGHGEEGEPINPPAFPGSLADHGAIGVGYRCQPLHERPGDPADWFASAVHGDPRTPLLSAYPGEDVRIRLYQGSHEEQHSFGVHGMRWHAWRDDPASPLRDQQTLGISEAFSFHVDPVASPGDHLWSLTTADDTWMGAWGLFRLHESEQPDLPPLPGAFTNPLPPFDPGTARRYEVLVEPRELRYSRQRTDPFGVVYTVNGERGPLVLRCRVGEWVEIVLRNELPGPAEATPFDPVFSAKDDPANREISARVSLHAGALLRSDVRTADGSWVGRNPDTTIKPGDTITQRWYADREGVVLLQDRADIRTHRHRGLIGALVVEPADVTPMVHRRPKWTGERVELWRRDGTREHELVLLVQDGVRLYHDGDPTQPVRDLADEPADTGQKALNFRSAHLLPRDPSLAGVPHTPLLECREGDTVRLHLVLGTDRARNHGFLVHGRTWPMEEHLDQPRVGAIGALSVGSVRSLRFTAGPSGDYAYRTGVLRWALTEGIWGLIRVR</sequence>
<keyword evidence="1" id="KW-0479">Metal-binding</keyword>
<evidence type="ECO:0000256" key="2">
    <source>
        <dbReference type="SAM" id="MobiDB-lite"/>
    </source>
</evidence>
<accession>A0ABV9S6C2</accession>
<name>A0ABV9S6C2_9PSEU</name>
<dbReference type="Proteomes" id="UP001595859">
    <property type="component" value="Unassembled WGS sequence"/>
</dbReference>
<dbReference type="InterPro" id="IPR008972">
    <property type="entry name" value="Cupredoxin"/>
</dbReference>
<protein>
    <submittedName>
        <fullName evidence="4">Multicopper oxidase domain-containing protein</fullName>
    </submittedName>
</protein>
<gene>
    <name evidence="4" type="ORF">ACFPCV_23430</name>
</gene>
<dbReference type="EMBL" id="JBHSIS010000010">
    <property type="protein sequence ID" value="MFC4856469.1"/>
    <property type="molecule type" value="Genomic_DNA"/>
</dbReference>
<dbReference type="InterPro" id="IPR002355">
    <property type="entry name" value="Cu_oxidase_Cu_BS"/>
</dbReference>